<dbReference type="PANTHER" id="PTHR14389:SF3">
    <property type="entry name" value="PROTEIN FAM111A-LIKE"/>
    <property type="match status" value="1"/>
</dbReference>
<keyword evidence="9" id="KW-1185">Reference proteome</keyword>
<evidence type="ECO:0000256" key="1">
    <source>
        <dbReference type="ARBA" id="ARBA00008764"/>
    </source>
</evidence>
<keyword evidence="3" id="KW-0732">Signal</keyword>
<dbReference type="GO" id="GO:0000785">
    <property type="term" value="C:chromatin"/>
    <property type="evidence" value="ECO:0007669"/>
    <property type="project" value="TreeGrafter"/>
</dbReference>
<dbReference type="Ensembl" id="ENSHBUT00000010183.1">
    <property type="protein sequence ID" value="ENSHBUP00000003559.1"/>
    <property type="gene ID" value="ENSHBUG00000004797.1"/>
</dbReference>
<protein>
    <recommendedName>
        <fullName evidence="6">Serine protease</fullName>
        <ecNumber evidence="6">3.4.21.-</ecNumber>
    </recommendedName>
</protein>
<evidence type="ECO:0000313" key="9">
    <source>
        <dbReference type="Proteomes" id="UP000264840"/>
    </source>
</evidence>
<evidence type="ECO:0000256" key="4">
    <source>
        <dbReference type="ARBA" id="ARBA00022801"/>
    </source>
</evidence>
<dbReference type="Ensembl" id="ENSHBUT00000010177.1">
    <property type="protein sequence ID" value="ENSHBUP00000003566.1"/>
    <property type="gene ID" value="ENSHBUG00000004797.1"/>
</dbReference>
<dbReference type="GO" id="GO:0008236">
    <property type="term" value="F:serine-type peptidase activity"/>
    <property type="evidence" value="ECO:0007669"/>
    <property type="project" value="UniProtKB-KW"/>
</dbReference>
<dbReference type="AlphaFoldDB" id="A0A3Q2UZQ6"/>
<dbReference type="GO" id="GO:0006260">
    <property type="term" value="P:DNA replication"/>
    <property type="evidence" value="ECO:0007669"/>
    <property type="project" value="TreeGrafter"/>
</dbReference>
<dbReference type="SUPFAM" id="SSF50494">
    <property type="entry name" value="Trypsin-like serine proteases"/>
    <property type="match status" value="1"/>
</dbReference>
<dbReference type="PANTHER" id="PTHR14389">
    <property type="entry name" value="SI:CH1073-475A24.1"/>
    <property type="match status" value="1"/>
</dbReference>
<reference evidence="8" key="1">
    <citation type="submission" date="2025-05" db="UniProtKB">
        <authorList>
            <consortium name="Ensembl"/>
        </authorList>
    </citation>
    <scope>IDENTIFICATION</scope>
</reference>
<dbReference type="EC" id="3.4.21.-" evidence="6"/>
<dbReference type="InterPro" id="IPR009003">
    <property type="entry name" value="Peptidase_S1_PA"/>
</dbReference>
<dbReference type="OMA" id="KEGCKLC"/>
<dbReference type="GeneID" id="102312508"/>
<keyword evidence="5 6" id="KW-0720">Serine protease</keyword>
<dbReference type="GeneTree" id="ENSGT00390000005182"/>
<evidence type="ECO:0000313" key="8">
    <source>
        <dbReference type="Ensembl" id="ENSHBUP00000003559.1"/>
    </source>
</evidence>
<dbReference type="Pfam" id="PF13365">
    <property type="entry name" value="Trypsin_2"/>
    <property type="match status" value="1"/>
</dbReference>
<dbReference type="GO" id="GO:0005634">
    <property type="term" value="C:nucleus"/>
    <property type="evidence" value="ECO:0007669"/>
    <property type="project" value="TreeGrafter"/>
</dbReference>
<proteinExistence type="inferred from homology"/>
<evidence type="ECO:0000256" key="6">
    <source>
        <dbReference type="RuleBase" id="RU004296"/>
    </source>
</evidence>
<dbReference type="RefSeq" id="XP_005926383.1">
    <property type="nucleotide sequence ID" value="XM_005926321.3"/>
</dbReference>
<evidence type="ECO:0000256" key="7">
    <source>
        <dbReference type="SAM" id="MobiDB-lite"/>
    </source>
</evidence>
<name>A0A3Q2UZQ6_HAPBU</name>
<sequence length="645" mass="73098">MTSGNNTPRDNFKESTHSQDKENIPPPHLNTAAKDEEPHLTHSFEWSYRKNIYTHTCNQAQTIEDCLKKSPKFKAAAEKQDGKELVIVRSGKAIASHFPCRVIKNERLTLKFVKAVEKPKKPVSSSGYPCKKRQSNKLVIFHVIARGGKNVVRILKNPNLRKDMQEITVYAYEGEKVKQALRRDGRFLNTMFKKNCVLFNMCTEVNTEMCNLVDDLDDATFQIKLLDKSDPPESQPGSLDDAYVLQSESLAGHSGGYEELSQQTNTVKSETDNVAEKKPNLCGNIYLKQMQNCLSSEFKDSIKSSKKQSHDLNFTQNLLRLEFGSNAQSCREVKTMRKLMELSHSVCQVRINGKPQGSGFLVFSRFVLTNAHVIKDFCNDNGRLNERVTVTFSYESLEQNDGLIDVEEVSGYDYSPDVSGTDWALLKLSDVQILPRGLLTHCGFIRHSGGISIVGHPDGGTKKIESCLVVSSENRNRVVERHYSNNKEPVQFVTCRFFEKVAVDLKQRKHLLTYESCLYFGSSGSPVFNEDGDVVAMHSGGYAYPGVMGQNQSVIEFGYPFSDIIEHIIIQMVEREKFDVLKEYLSCKCARQQNFLVDVKKLVESRNLTRFKNVVNSSVAVDDESLKAFFEFFSRREQPEPMDIN</sequence>
<evidence type="ECO:0000256" key="2">
    <source>
        <dbReference type="ARBA" id="ARBA00022670"/>
    </source>
</evidence>
<dbReference type="Proteomes" id="UP000264840">
    <property type="component" value="Unplaced"/>
</dbReference>
<evidence type="ECO:0000256" key="5">
    <source>
        <dbReference type="ARBA" id="ARBA00022825"/>
    </source>
</evidence>
<dbReference type="InterPro" id="IPR008256">
    <property type="entry name" value="Peptidase_S1B"/>
</dbReference>
<keyword evidence="4 6" id="KW-0378">Hydrolase</keyword>
<organism evidence="8 9">
    <name type="scientific">Haplochromis burtoni</name>
    <name type="common">Burton's mouthbrooder</name>
    <name type="synonym">Chromis burtoni</name>
    <dbReference type="NCBI Taxonomy" id="8153"/>
    <lineage>
        <taxon>Eukaryota</taxon>
        <taxon>Metazoa</taxon>
        <taxon>Chordata</taxon>
        <taxon>Craniata</taxon>
        <taxon>Vertebrata</taxon>
        <taxon>Euteleostomi</taxon>
        <taxon>Actinopterygii</taxon>
        <taxon>Neopterygii</taxon>
        <taxon>Teleostei</taxon>
        <taxon>Neoteleostei</taxon>
        <taxon>Acanthomorphata</taxon>
        <taxon>Ovalentaria</taxon>
        <taxon>Cichlomorphae</taxon>
        <taxon>Cichliformes</taxon>
        <taxon>Cichlidae</taxon>
        <taxon>African cichlids</taxon>
        <taxon>Pseudocrenilabrinae</taxon>
        <taxon>Haplochromini</taxon>
        <taxon>Haplochromis</taxon>
    </lineage>
</organism>
<keyword evidence="2 6" id="KW-0645">Protease</keyword>
<accession>A0A3Q2UZQ6</accession>
<comment type="similarity">
    <text evidence="1 6">Belongs to the peptidase S1B family.</text>
</comment>
<dbReference type="PRINTS" id="PR00839">
    <property type="entry name" value="V8PROTEASE"/>
</dbReference>
<dbReference type="GO" id="GO:0006508">
    <property type="term" value="P:proteolysis"/>
    <property type="evidence" value="ECO:0007669"/>
    <property type="project" value="UniProtKB-KW"/>
</dbReference>
<dbReference type="RefSeq" id="XP_005926384.1">
    <property type="nucleotide sequence ID" value="XM_005926322.3"/>
</dbReference>
<evidence type="ECO:0000256" key="3">
    <source>
        <dbReference type="ARBA" id="ARBA00022729"/>
    </source>
</evidence>
<feature type="compositionally biased region" description="Basic and acidic residues" evidence="7">
    <location>
        <begin position="10"/>
        <end position="23"/>
    </location>
</feature>
<dbReference type="Gene3D" id="2.40.10.10">
    <property type="entry name" value="Trypsin-like serine proteases"/>
    <property type="match status" value="2"/>
</dbReference>
<dbReference type="STRING" id="8153.ENSHBUP00000003566"/>
<dbReference type="InterPro" id="IPR043504">
    <property type="entry name" value="Peptidase_S1_PA_chymotrypsin"/>
</dbReference>
<feature type="region of interest" description="Disordered" evidence="7">
    <location>
        <begin position="1"/>
        <end position="35"/>
    </location>
</feature>
<dbReference type="OrthoDB" id="10025068at2759"/>